<name>A0A5S9M4V6_BACIA</name>
<dbReference type="Pfam" id="PF00005">
    <property type="entry name" value="ABC_tran"/>
    <property type="match status" value="1"/>
</dbReference>
<evidence type="ECO:0000313" key="2">
    <source>
        <dbReference type="EMBL" id="BBP87752.1"/>
    </source>
</evidence>
<dbReference type="Proteomes" id="UP000464658">
    <property type="component" value="Chromosome"/>
</dbReference>
<accession>A0A5S9M4V6</accession>
<dbReference type="SUPFAM" id="SSF52540">
    <property type="entry name" value="P-loop containing nucleoside triphosphate hydrolases"/>
    <property type="match status" value="1"/>
</dbReference>
<evidence type="ECO:0000313" key="3">
    <source>
        <dbReference type="Proteomes" id="UP000464658"/>
    </source>
</evidence>
<dbReference type="CDD" id="cd03221">
    <property type="entry name" value="ABCF_EF-3"/>
    <property type="match status" value="1"/>
</dbReference>
<proteinExistence type="predicted"/>
<dbReference type="PANTHER" id="PTHR42855:SF1">
    <property type="entry name" value="ABC TRANSPORTER DOMAIN-CONTAINING PROTEIN"/>
    <property type="match status" value="1"/>
</dbReference>
<dbReference type="Gene3D" id="3.40.50.300">
    <property type="entry name" value="P-loop containing nucleotide triphosphate hydrolases"/>
    <property type="match status" value="1"/>
</dbReference>
<dbReference type="EMBL" id="AP021906">
    <property type="protein sequence ID" value="BBP87752.1"/>
    <property type="molecule type" value="Genomic_DNA"/>
</dbReference>
<dbReference type="InterPro" id="IPR003439">
    <property type="entry name" value="ABC_transporter-like_ATP-bd"/>
</dbReference>
<sequence>MTGNETILDYIFSGTAPMIQTMKAYEQALADLEHDPQNEAKQEALMRMQNRMDQEDAWDANLSAKTILTKLGVKDVSRSVHALSGGQKKRVAIAKNLIQPAGLLILDEPTNHLDNATIEWLEGYLSQYSGAVILVTHDRYFLNRVANRIYELNQGQLYTYKGNYEVFF</sequence>
<gene>
    <name evidence="2" type="ORF">BsIDN1_13700</name>
</gene>
<protein>
    <recommendedName>
        <fullName evidence="1">ABC transporter domain-containing protein</fullName>
    </recommendedName>
</protein>
<dbReference type="GO" id="GO:0016887">
    <property type="term" value="F:ATP hydrolysis activity"/>
    <property type="evidence" value="ECO:0007669"/>
    <property type="project" value="InterPro"/>
</dbReference>
<evidence type="ECO:0000259" key="1">
    <source>
        <dbReference type="Pfam" id="PF00005"/>
    </source>
</evidence>
<dbReference type="GO" id="GO:0005524">
    <property type="term" value="F:ATP binding"/>
    <property type="evidence" value="ECO:0007669"/>
    <property type="project" value="InterPro"/>
</dbReference>
<dbReference type="AlphaFoldDB" id="A0A5S9M4V6"/>
<feature type="domain" description="ABC transporter" evidence="1">
    <location>
        <begin position="23"/>
        <end position="111"/>
    </location>
</feature>
<dbReference type="InterPro" id="IPR027417">
    <property type="entry name" value="P-loop_NTPase"/>
</dbReference>
<reference evidence="2 3" key="1">
    <citation type="submission" date="2019-12" db="EMBL/GenBank/DDBJ databases">
        <title>Full genome sequence of a Bacillus safensis strain isolated from commercially available natto in Indonesia.</title>
        <authorList>
            <person name="Yoshida M."/>
            <person name="Uomi M."/>
            <person name="Waturangi D."/>
            <person name="Ekaputri J.J."/>
            <person name="Setiamarga D.H.E."/>
        </authorList>
    </citation>
    <scope>NUCLEOTIDE SEQUENCE [LARGE SCALE GENOMIC DNA]</scope>
    <source>
        <strain evidence="2 3">IDN1</strain>
    </source>
</reference>
<dbReference type="PANTHER" id="PTHR42855">
    <property type="entry name" value="ABC TRANSPORTER ATP-BINDING SUBUNIT"/>
    <property type="match status" value="1"/>
</dbReference>
<dbReference type="InterPro" id="IPR051309">
    <property type="entry name" value="ABCF_ATPase"/>
</dbReference>
<organism evidence="2 3">
    <name type="scientific">Bacillus safensis</name>
    <dbReference type="NCBI Taxonomy" id="561879"/>
    <lineage>
        <taxon>Bacteria</taxon>
        <taxon>Bacillati</taxon>
        <taxon>Bacillota</taxon>
        <taxon>Bacilli</taxon>
        <taxon>Bacillales</taxon>
        <taxon>Bacillaceae</taxon>
        <taxon>Bacillus</taxon>
    </lineage>
</organism>